<dbReference type="EMBL" id="NQMN01000002">
    <property type="protein sequence ID" value="PAF55011.1"/>
    <property type="molecule type" value="Genomic_DNA"/>
</dbReference>
<comment type="caution">
    <text evidence="9">The sequence shown here is derived from an EMBL/GenBank/DDBJ whole genome shotgun (WGS) entry which is preliminary data.</text>
</comment>
<keyword evidence="2 7" id="KW-0227">DNA damage</keyword>
<dbReference type="Gene3D" id="1.10.8.420">
    <property type="entry name" value="RecR Domain 1"/>
    <property type="match status" value="1"/>
</dbReference>
<gene>
    <name evidence="7" type="primary">recR</name>
    <name evidence="9" type="ORF">CJF60_04745</name>
</gene>
<comment type="similarity">
    <text evidence="7">Belongs to the RecR family.</text>
</comment>
<evidence type="ECO:0000259" key="8">
    <source>
        <dbReference type="PROSITE" id="PS50880"/>
    </source>
</evidence>
<evidence type="ECO:0000256" key="3">
    <source>
        <dbReference type="ARBA" id="ARBA00022771"/>
    </source>
</evidence>
<dbReference type="Pfam" id="PF21175">
    <property type="entry name" value="RecR_C"/>
    <property type="match status" value="1"/>
</dbReference>
<protein>
    <recommendedName>
        <fullName evidence="7">Recombination protein RecR</fullName>
    </recommendedName>
</protein>
<comment type="function">
    <text evidence="7">May play a role in DNA repair. It seems to be involved in an RecBC-independent recombinational process of DNA repair. It may act with RecF and RecO.</text>
</comment>
<evidence type="ECO:0000256" key="5">
    <source>
        <dbReference type="ARBA" id="ARBA00023172"/>
    </source>
</evidence>
<sequence length="195" mass="22227">MASKTFENLVESLTKLDSVSKRSAVKLANDFLKLSEKDIEQFSIILNEARNKNQYCKSCNLFQEMPICTYCLNTNLDKSVLISESSQNIFKFASIENYHGYFFVSNPLLKIRNQIASIAWKDQLINFVEKYKIEEIILAISPTLNGEITITYIKNLFADHDIKITRLALGIPVNSDIDYIDNITLKSAVTNRVKG</sequence>
<name>A0ABX4H544_9BACT</name>
<dbReference type="InterPro" id="IPR023627">
    <property type="entry name" value="Rcmb_RecR"/>
</dbReference>
<dbReference type="HAMAP" id="MF_00017">
    <property type="entry name" value="RecR"/>
    <property type="match status" value="1"/>
</dbReference>
<dbReference type="Proteomes" id="UP000217033">
    <property type="component" value="Unassembled WGS sequence"/>
</dbReference>
<keyword evidence="4 7" id="KW-0862">Zinc</keyword>
<dbReference type="PANTHER" id="PTHR30446">
    <property type="entry name" value="RECOMBINATION PROTEIN RECR"/>
    <property type="match status" value="1"/>
</dbReference>
<keyword evidence="3 7" id="KW-0863">Zinc-finger</keyword>
<dbReference type="InterPro" id="IPR000093">
    <property type="entry name" value="DNA_Rcmb_RecR"/>
</dbReference>
<evidence type="ECO:0000256" key="4">
    <source>
        <dbReference type="ARBA" id="ARBA00022833"/>
    </source>
</evidence>
<feature type="zinc finger region" description="C4-type" evidence="7">
    <location>
        <begin position="56"/>
        <end position="71"/>
    </location>
</feature>
<keyword evidence="10" id="KW-1185">Reference proteome</keyword>
<dbReference type="Pfam" id="PF13662">
    <property type="entry name" value="Toprim_4"/>
    <property type="match status" value="1"/>
</dbReference>
<dbReference type="PROSITE" id="PS50880">
    <property type="entry name" value="TOPRIM"/>
    <property type="match status" value="1"/>
</dbReference>
<keyword evidence="1 7" id="KW-0479">Metal-binding</keyword>
<dbReference type="InterPro" id="IPR006171">
    <property type="entry name" value="TOPRIM_dom"/>
</dbReference>
<evidence type="ECO:0000256" key="7">
    <source>
        <dbReference type="HAMAP-Rule" id="MF_00017"/>
    </source>
</evidence>
<dbReference type="Gene3D" id="3.40.1360.10">
    <property type="match status" value="1"/>
</dbReference>
<evidence type="ECO:0000313" key="10">
    <source>
        <dbReference type="Proteomes" id="UP000217033"/>
    </source>
</evidence>
<evidence type="ECO:0000256" key="6">
    <source>
        <dbReference type="ARBA" id="ARBA00023204"/>
    </source>
</evidence>
<evidence type="ECO:0000256" key="1">
    <source>
        <dbReference type="ARBA" id="ARBA00022723"/>
    </source>
</evidence>
<dbReference type="SUPFAM" id="SSF111304">
    <property type="entry name" value="Recombination protein RecR"/>
    <property type="match status" value="1"/>
</dbReference>
<evidence type="ECO:0000256" key="2">
    <source>
        <dbReference type="ARBA" id="ARBA00022763"/>
    </source>
</evidence>
<keyword evidence="5 7" id="KW-0233">DNA recombination</keyword>
<accession>A0ABX4H544</accession>
<dbReference type="RefSeq" id="WP_084232261.1">
    <property type="nucleotide sequence ID" value="NZ_FWXE01000005.1"/>
</dbReference>
<evidence type="ECO:0000313" key="9">
    <source>
        <dbReference type="EMBL" id="PAF55011.1"/>
    </source>
</evidence>
<feature type="domain" description="Toprim" evidence="8">
    <location>
        <begin position="78"/>
        <end position="172"/>
    </location>
</feature>
<dbReference type="PANTHER" id="PTHR30446:SF0">
    <property type="entry name" value="RECOMBINATION PROTEIN RECR"/>
    <property type="match status" value="1"/>
</dbReference>
<keyword evidence="6 7" id="KW-0234">DNA repair</keyword>
<reference evidence="9" key="1">
    <citation type="submission" date="2017-08" db="EMBL/GenBank/DDBJ databases">
        <authorList>
            <person name="Alvarez-Ponce D."/>
            <person name="Weitzman C.L."/>
            <person name="Tillett R.L."/>
            <person name="Sandmeier F.C."/>
            <person name="Tracy C.R."/>
        </authorList>
    </citation>
    <scope>NUCLEOTIDE SEQUENCE [LARGE SCALE GENOMIC DNA]</scope>
    <source>
        <strain evidence="9">PS6</strain>
    </source>
</reference>
<proteinExistence type="inferred from homology"/>
<organism evidence="9 10">
    <name type="scientific">Mycoplasmopsis agassizii</name>
    <dbReference type="NCBI Taxonomy" id="33922"/>
    <lineage>
        <taxon>Bacteria</taxon>
        <taxon>Bacillati</taxon>
        <taxon>Mycoplasmatota</taxon>
        <taxon>Mycoplasmoidales</taxon>
        <taxon>Metamycoplasmataceae</taxon>
        <taxon>Mycoplasmopsis</taxon>
    </lineage>
</organism>